<organism evidence="4 5">
    <name type="scientific">Coniosporium apollinis (strain CBS 100218)</name>
    <name type="common">Rock-inhabiting black yeast</name>
    <dbReference type="NCBI Taxonomy" id="1168221"/>
    <lineage>
        <taxon>Eukaryota</taxon>
        <taxon>Fungi</taxon>
        <taxon>Dikarya</taxon>
        <taxon>Ascomycota</taxon>
        <taxon>Pezizomycotina</taxon>
        <taxon>Dothideomycetes</taxon>
        <taxon>Dothideomycetes incertae sedis</taxon>
        <taxon>Coniosporium</taxon>
    </lineage>
</organism>
<evidence type="ECO:0000313" key="5">
    <source>
        <dbReference type="Proteomes" id="UP000016924"/>
    </source>
</evidence>
<dbReference type="EMBL" id="JH767563">
    <property type="protein sequence ID" value="EON63364.1"/>
    <property type="molecule type" value="Genomic_DNA"/>
</dbReference>
<feature type="domain" description="PX-associated" evidence="3">
    <location>
        <begin position="4"/>
        <end position="121"/>
    </location>
</feature>
<dbReference type="RefSeq" id="XP_007778681.1">
    <property type="nucleotide sequence ID" value="XM_007780491.1"/>
</dbReference>
<dbReference type="eggNOG" id="ENOG502R4GW">
    <property type="taxonomic scope" value="Eukaryota"/>
</dbReference>
<dbReference type="PANTHER" id="PTHR47185:SF2">
    <property type="entry name" value="FUNGAL PROTEIN"/>
    <property type="match status" value="1"/>
</dbReference>
<dbReference type="GO" id="GO:0035091">
    <property type="term" value="F:phosphatidylinositol binding"/>
    <property type="evidence" value="ECO:0007669"/>
    <property type="project" value="TreeGrafter"/>
</dbReference>
<protein>
    <recommendedName>
        <fullName evidence="6">PX-associated domain-containing protein</fullName>
    </recommendedName>
</protein>
<dbReference type="HOGENOM" id="CLU_024451_0_0_1"/>
<proteinExistence type="predicted"/>
<evidence type="ECO:0000256" key="1">
    <source>
        <dbReference type="SAM" id="MobiDB-lite"/>
    </source>
</evidence>
<dbReference type="InterPro" id="IPR024555">
    <property type="entry name" value="PX-associated"/>
</dbReference>
<dbReference type="PANTHER" id="PTHR47185">
    <property type="entry name" value="PX DOMAIN-CONTAINING PROTEIN YPR097W"/>
    <property type="match status" value="1"/>
</dbReference>
<dbReference type="InterPro" id="IPR047168">
    <property type="entry name" value="LEC1-like"/>
</dbReference>
<dbReference type="GeneID" id="19899902"/>
<dbReference type="Pfam" id="PF12825">
    <property type="entry name" value="DUF3818"/>
    <property type="match status" value="1"/>
</dbReference>
<dbReference type="Pfam" id="PF12828">
    <property type="entry name" value="PXB"/>
    <property type="match status" value="1"/>
</dbReference>
<evidence type="ECO:0008006" key="6">
    <source>
        <dbReference type="Google" id="ProtNLM"/>
    </source>
</evidence>
<dbReference type="AlphaFoldDB" id="R7YNH1"/>
<feature type="region of interest" description="Disordered" evidence="1">
    <location>
        <begin position="432"/>
        <end position="465"/>
    </location>
</feature>
<evidence type="ECO:0000259" key="3">
    <source>
        <dbReference type="Pfam" id="PF12828"/>
    </source>
</evidence>
<dbReference type="STRING" id="1168221.R7YNH1"/>
<feature type="region of interest" description="Disordered" evidence="1">
    <location>
        <begin position="510"/>
        <end position="533"/>
    </location>
</feature>
<sequence length="676" mass="74850">MSSPVLSPDQARALFDILTHRETYSEIENFKWPDAIHKYGHPFTLDKGTTSTSPVLQILLSKFVLELPGLRDVSDAFWQERCQTIIEKLGAAELSESYDKGALGLRKSLATAISALIEYPARGCLGGFPTREVQADRRYDTSKPEDVVQAWDDFLQQLVYGDLIDVLFKKAAETDNLKEHPSLVQAAHEFVIVNLGSLLHHVIVLSPDGQYLIRTVENVHKLVPYTLIRQTLRVGNAATMINGMVKLMLAKVSVGTFTNWMGISQGADEGMNLMQQIISTVMGWDIKEFQKRALKLEKSKDSPGKEYLDSIKAHVKLSREEHEKRRKLSQKKEKSIVAVIFESASLDTSSVSEAQYAKALEYLTVQLSIRDREELTKIFCKMQPDLLTQAVRDLVAAYDPIIRDVHNAVDLSATLTDLENFLNDLIKLSRPPTVRKEKKPKSGSAPSSATTSGDESSTESRMKPMPSVEEYVRLLKKHQGASHRFLHQVCKNGPQIAQWFRDYAHHAASQFRPSTQGTNDERKAGSRGAGTMTPSLESIFSNLPESKAKDVLPKLDSHAEYLKSLSDASAARMKAILSSSKNTNYGPGIYLAKWQELLNATPITPLAAKGPVRSGTSKDVREAGAIDVDGETKSHGSVEVAKGQGKGKEPEAPDVSDVVKLLGPKFREMLASRVEV</sequence>
<evidence type="ECO:0000313" key="4">
    <source>
        <dbReference type="EMBL" id="EON63364.1"/>
    </source>
</evidence>
<feature type="compositionally biased region" description="Basic and acidic residues" evidence="1">
    <location>
        <begin position="625"/>
        <end position="636"/>
    </location>
</feature>
<reference evidence="5" key="1">
    <citation type="submission" date="2012-06" db="EMBL/GenBank/DDBJ databases">
        <title>The genome sequence of Coniosporium apollinis CBS 100218.</title>
        <authorList>
            <consortium name="The Broad Institute Genome Sequencing Platform"/>
            <person name="Cuomo C."/>
            <person name="Gorbushina A."/>
            <person name="Noack S."/>
            <person name="Walker B."/>
            <person name="Young S.K."/>
            <person name="Zeng Q."/>
            <person name="Gargeya S."/>
            <person name="Fitzgerald M."/>
            <person name="Haas B."/>
            <person name="Abouelleil A."/>
            <person name="Alvarado L."/>
            <person name="Arachchi H.M."/>
            <person name="Berlin A.M."/>
            <person name="Chapman S.B."/>
            <person name="Goldberg J."/>
            <person name="Griggs A."/>
            <person name="Gujja S."/>
            <person name="Hansen M."/>
            <person name="Howarth C."/>
            <person name="Imamovic A."/>
            <person name="Larimer J."/>
            <person name="McCowan C."/>
            <person name="Montmayeur A."/>
            <person name="Murphy C."/>
            <person name="Neiman D."/>
            <person name="Pearson M."/>
            <person name="Priest M."/>
            <person name="Roberts A."/>
            <person name="Saif S."/>
            <person name="Shea T."/>
            <person name="Sisk P."/>
            <person name="Sykes S."/>
            <person name="Wortman J."/>
            <person name="Nusbaum C."/>
            <person name="Birren B."/>
        </authorList>
    </citation>
    <scope>NUCLEOTIDE SEQUENCE [LARGE SCALE GENOMIC DNA]</scope>
    <source>
        <strain evidence="5">CBS 100218</strain>
    </source>
</reference>
<evidence type="ECO:0000259" key="2">
    <source>
        <dbReference type="Pfam" id="PF12825"/>
    </source>
</evidence>
<feature type="region of interest" description="Disordered" evidence="1">
    <location>
        <begin position="625"/>
        <end position="656"/>
    </location>
</feature>
<dbReference type="InterPro" id="IPR024554">
    <property type="entry name" value="LEC1-like_C"/>
</dbReference>
<dbReference type="Proteomes" id="UP000016924">
    <property type="component" value="Unassembled WGS sequence"/>
</dbReference>
<dbReference type="OrthoDB" id="2117459at2759"/>
<name>R7YNH1_CONA1</name>
<gene>
    <name evidence="4" type="ORF">W97_02591</name>
</gene>
<feature type="compositionally biased region" description="Low complexity" evidence="1">
    <location>
        <begin position="442"/>
        <end position="453"/>
    </location>
</feature>
<feature type="domain" description="PX" evidence="2">
    <location>
        <begin position="167"/>
        <end position="356"/>
    </location>
</feature>
<accession>R7YNH1</accession>
<dbReference type="OMA" id="MINGMMR"/>
<keyword evidence="5" id="KW-1185">Reference proteome</keyword>